<organism evidence="1 2">
    <name type="scientific">Campylobacter fetus</name>
    <dbReference type="NCBI Taxonomy" id="196"/>
    <lineage>
        <taxon>Bacteria</taxon>
        <taxon>Pseudomonadati</taxon>
        <taxon>Campylobacterota</taxon>
        <taxon>Epsilonproteobacteria</taxon>
        <taxon>Campylobacterales</taxon>
        <taxon>Campylobacteraceae</taxon>
        <taxon>Campylobacter</taxon>
    </lineage>
</organism>
<sequence length="75" mass="8685">MNYKYHTSRTTGLKYLSSINFTAKVVHNGIILDKKSFKNPEDAAEHVNNIIDKYNLDRPKNIIDRNNPFIYSVNA</sequence>
<gene>
    <name evidence="1" type="ORF">CX802_03535</name>
</gene>
<dbReference type="AlphaFoldDB" id="A0A825BER7"/>
<evidence type="ECO:0000313" key="2">
    <source>
        <dbReference type="Proteomes" id="UP000535509"/>
    </source>
</evidence>
<protein>
    <submittedName>
        <fullName evidence="1">Uncharacterized protein</fullName>
    </submittedName>
</protein>
<name>A0A825BER7_CAMFE</name>
<dbReference type="EMBL" id="AABTCC010000008">
    <property type="protein sequence ID" value="EAI8858922.1"/>
    <property type="molecule type" value="Genomic_DNA"/>
</dbReference>
<accession>A0A825BER7</accession>
<reference evidence="1 2" key="1">
    <citation type="submission" date="2018-06" db="EMBL/GenBank/DDBJ databases">
        <authorList>
            <consortium name="PulseNet: The National Subtyping Network for Foodborne Disease Surveillance"/>
            <person name="Tarr C.L."/>
            <person name="Trees E."/>
            <person name="Katz L.S."/>
            <person name="Carleton-Romer H.A."/>
            <person name="Stroika S."/>
            <person name="Kucerova Z."/>
            <person name="Roache K.F."/>
            <person name="Sabol A.L."/>
            <person name="Besser J."/>
            <person name="Gerner-Smidt P."/>
        </authorList>
    </citation>
    <scope>NUCLEOTIDE SEQUENCE [LARGE SCALE GENOMIC DNA]</scope>
    <source>
        <strain evidence="1 2">PNUSAC001503</strain>
    </source>
</reference>
<dbReference type="Proteomes" id="UP000535509">
    <property type="component" value="Unassembled WGS sequence"/>
</dbReference>
<evidence type="ECO:0000313" key="1">
    <source>
        <dbReference type="EMBL" id="EAI8858922.1"/>
    </source>
</evidence>
<comment type="caution">
    <text evidence="1">The sequence shown here is derived from an EMBL/GenBank/DDBJ whole genome shotgun (WGS) entry which is preliminary data.</text>
</comment>
<proteinExistence type="predicted"/>
<keyword evidence="2" id="KW-1185">Reference proteome</keyword>